<comment type="caution">
    <text evidence="4">The sequence shown here is derived from an EMBL/GenBank/DDBJ whole genome shotgun (WGS) entry which is preliminary data.</text>
</comment>
<keyword evidence="5" id="KW-1185">Reference proteome</keyword>
<sequence>MRDARLTLTRGEQFVLPFDVSRRRLRGDPGHKVTRPLSPAAVAEGRRVFAAELAAVVPHPPEVDTMQLLRVPVARATTAALVPEAAPDAQAEIGDLVLGWIDSLAPIISARRPPRRWSRVARAEVAVSDRLVERLGAAGCEAPRGTAAALAAGIQVPIAAGAWCLTQLASHPEVLRRLRDQPATAEDVVWETLRLYPPSWLLPRIATEDVVIGTTPVSAYTPLIVSPFALGRLPEVCPGPEQGQADLDVFEPERWRVDGARPGAWLPFGVGAHACPGRSLGLALLADLVRWAAALDLLPQDAPGIDASRGLAPTPSVVGLGTCPHQPVVQLPQ</sequence>
<keyword evidence="3" id="KW-0349">Heme</keyword>
<name>A0A7X0V8V1_9ACTN</name>
<reference evidence="4 5" key="1">
    <citation type="submission" date="2020-08" db="EMBL/GenBank/DDBJ databases">
        <authorList>
            <person name="Seo M.-J."/>
        </authorList>
    </citation>
    <scope>NUCLEOTIDE SEQUENCE [LARGE SCALE GENOMIC DNA]</scope>
    <source>
        <strain evidence="4 5">KIGAM211</strain>
    </source>
</reference>
<dbReference type="InterPro" id="IPR017972">
    <property type="entry name" value="Cyt_P450_CS"/>
</dbReference>
<dbReference type="SUPFAM" id="SSF48264">
    <property type="entry name" value="Cytochrome P450"/>
    <property type="match status" value="1"/>
</dbReference>
<dbReference type="Proteomes" id="UP000523955">
    <property type="component" value="Unassembled WGS sequence"/>
</dbReference>
<dbReference type="InterPro" id="IPR036396">
    <property type="entry name" value="Cyt_P450_sf"/>
</dbReference>
<keyword evidence="3" id="KW-0560">Oxidoreductase</keyword>
<proteinExistence type="inferred from homology"/>
<comment type="similarity">
    <text evidence="2 3">Belongs to the cytochrome P450 family.</text>
</comment>
<dbReference type="Pfam" id="PF00067">
    <property type="entry name" value="p450"/>
    <property type="match status" value="1"/>
</dbReference>
<gene>
    <name evidence="4" type="ORF">H5V45_01230</name>
</gene>
<protein>
    <submittedName>
        <fullName evidence="4">Cytochrome P450</fullName>
    </submittedName>
</protein>
<dbReference type="GO" id="GO:0004497">
    <property type="term" value="F:monooxygenase activity"/>
    <property type="evidence" value="ECO:0007669"/>
    <property type="project" value="UniProtKB-KW"/>
</dbReference>
<accession>A0A7X0V8V1</accession>
<evidence type="ECO:0000256" key="1">
    <source>
        <dbReference type="ARBA" id="ARBA00001971"/>
    </source>
</evidence>
<dbReference type="AlphaFoldDB" id="A0A7X0V8V1"/>
<dbReference type="PROSITE" id="PS00086">
    <property type="entry name" value="CYTOCHROME_P450"/>
    <property type="match status" value="1"/>
</dbReference>
<dbReference type="InterPro" id="IPR001128">
    <property type="entry name" value="Cyt_P450"/>
</dbReference>
<evidence type="ECO:0000313" key="5">
    <source>
        <dbReference type="Proteomes" id="UP000523955"/>
    </source>
</evidence>
<dbReference type="RefSeq" id="WP_185251253.1">
    <property type="nucleotide sequence ID" value="NZ_JACKXE010000001.1"/>
</dbReference>
<keyword evidence="3" id="KW-0503">Monooxygenase</keyword>
<dbReference type="GO" id="GO:0020037">
    <property type="term" value="F:heme binding"/>
    <property type="evidence" value="ECO:0007669"/>
    <property type="project" value="InterPro"/>
</dbReference>
<keyword evidence="3" id="KW-0408">Iron</keyword>
<dbReference type="InterPro" id="IPR050121">
    <property type="entry name" value="Cytochrome_P450_monoxygenase"/>
</dbReference>
<dbReference type="Gene3D" id="1.10.630.10">
    <property type="entry name" value="Cytochrome P450"/>
    <property type="match status" value="1"/>
</dbReference>
<evidence type="ECO:0000313" key="4">
    <source>
        <dbReference type="EMBL" id="MBB6625931.1"/>
    </source>
</evidence>
<evidence type="ECO:0000256" key="2">
    <source>
        <dbReference type="ARBA" id="ARBA00010617"/>
    </source>
</evidence>
<dbReference type="GO" id="GO:0016705">
    <property type="term" value="F:oxidoreductase activity, acting on paired donors, with incorporation or reduction of molecular oxygen"/>
    <property type="evidence" value="ECO:0007669"/>
    <property type="project" value="InterPro"/>
</dbReference>
<dbReference type="PRINTS" id="PR00385">
    <property type="entry name" value="P450"/>
</dbReference>
<dbReference type="EMBL" id="JACKXE010000001">
    <property type="protein sequence ID" value="MBB6625931.1"/>
    <property type="molecule type" value="Genomic_DNA"/>
</dbReference>
<keyword evidence="3" id="KW-0479">Metal-binding</keyword>
<dbReference type="PANTHER" id="PTHR24305:SF166">
    <property type="entry name" value="CYTOCHROME P450 12A4, MITOCHONDRIAL-RELATED"/>
    <property type="match status" value="1"/>
</dbReference>
<evidence type="ECO:0000256" key="3">
    <source>
        <dbReference type="RuleBase" id="RU000461"/>
    </source>
</evidence>
<dbReference type="CDD" id="cd00302">
    <property type="entry name" value="cytochrome_P450"/>
    <property type="match status" value="1"/>
</dbReference>
<dbReference type="GO" id="GO:0005506">
    <property type="term" value="F:iron ion binding"/>
    <property type="evidence" value="ECO:0007669"/>
    <property type="project" value="InterPro"/>
</dbReference>
<dbReference type="PANTHER" id="PTHR24305">
    <property type="entry name" value="CYTOCHROME P450"/>
    <property type="match status" value="1"/>
</dbReference>
<organism evidence="4 5">
    <name type="scientific">Nocardioides luti</name>
    <dbReference type="NCBI Taxonomy" id="2761101"/>
    <lineage>
        <taxon>Bacteria</taxon>
        <taxon>Bacillati</taxon>
        <taxon>Actinomycetota</taxon>
        <taxon>Actinomycetes</taxon>
        <taxon>Propionibacteriales</taxon>
        <taxon>Nocardioidaceae</taxon>
        <taxon>Nocardioides</taxon>
    </lineage>
</organism>
<comment type="cofactor">
    <cofactor evidence="1">
        <name>heme</name>
        <dbReference type="ChEBI" id="CHEBI:30413"/>
    </cofactor>
</comment>